<evidence type="ECO:0000256" key="2">
    <source>
        <dbReference type="ARBA" id="ARBA00023203"/>
    </source>
</evidence>
<dbReference type="PANTHER" id="PTHR11915">
    <property type="entry name" value="SPECTRIN/FILAMIN RELATED CYTOSKELETAL PROTEIN"/>
    <property type="match status" value="1"/>
</dbReference>
<reference evidence="3 4" key="1">
    <citation type="submission" date="2023-05" db="EMBL/GenBank/DDBJ databases">
        <title>B98-5 Cell Line De Novo Hybrid Assembly: An Optical Mapping Approach.</title>
        <authorList>
            <person name="Kananen K."/>
            <person name="Auerbach J.A."/>
            <person name="Kautto E."/>
            <person name="Blachly J.S."/>
        </authorList>
    </citation>
    <scope>NUCLEOTIDE SEQUENCE [LARGE SCALE GENOMIC DNA]</scope>
    <source>
        <strain evidence="3">B95-8</strain>
        <tissue evidence="3">Cell line</tissue>
    </source>
</reference>
<keyword evidence="2" id="KW-0009">Actin-binding</keyword>
<organism evidence="3 4">
    <name type="scientific">Saguinus oedipus</name>
    <name type="common">Cotton-top tamarin</name>
    <name type="synonym">Oedipomidas oedipus</name>
    <dbReference type="NCBI Taxonomy" id="9490"/>
    <lineage>
        <taxon>Eukaryota</taxon>
        <taxon>Metazoa</taxon>
        <taxon>Chordata</taxon>
        <taxon>Craniata</taxon>
        <taxon>Vertebrata</taxon>
        <taxon>Euteleostomi</taxon>
        <taxon>Mammalia</taxon>
        <taxon>Eutheria</taxon>
        <taxon>Euarchontoglires</taxon>
        <taxon>Primates</taxon>
        <taxon>Haplorrhini</taxon>
        <taxon>Platyrrhini</taxon>
        <taxon>Cebidae</taxon>
        <taxon>Callitrichinae</taxon>
        <taxon>Saguinus</taxon>
    </lineage>
</organism>
<name>A0ABQ9TUL7_SAGOE</name>
<accession>A0ABQ9TUL7</accession>
<dbReference type="InterPro" id="IPR002017">
    <property type="entry name" value="Spectrin_repeat"/>
</dbReference>
<dbReference type="SUPFAM" id="SSF46966">
    <property type="entry name" value="Spectrin repeat"/>
    <property type="match status" value="1"/>
</dbReference>
<gene>
    <name evidence="3" type="primary">SPTBN4_3</name>
    <name evidence="3" type="ORF">P7K49_034394</name>
</gene>
<dbReference type="EMBL" id="JASSZA010000019">
    <property type="protein sequence ID" value="KAK2088487.1"/>
    <property type="molecule type" value="Genomic_DNA"/>
</dbReference>
<evidence type="ECO:0000313" key="3">
    <source>
        <dbReference type="EMBL" id="KAK2088487.1"/>
    </source>
</evidence>
<dbReference type="Pfam" id="PF00435">
    <property type="entry name" value="Spectrin"/>
    <property type="match status" value="1"/>
</dbReference>
<dbReference type="CDD" id="cd00176">
    <property type="entry name" value="SPEC"/>
    <property type="match status" value="1"/>
</dbReference>
<proteinExistence type="predicted"/>
<dbReference type="Proteomes" id="UP001266305">
    <property type="component" value="Unassembled WGS sequence"/>
</dbReference>
<dbReference type="Gene3D" id="1.20.58.60">
    <property type="match status" value="2"/>
</dbReference>
<protein>
    <submittedName>
        <fullName evidence="3">Spectrin beta chain, non-erythrocytic 4</fullName>
    </submittedName>
</protein>
<evidence type="ECO:0000313" key="4">
    <source>
        <dbReference type="Proteomes" id="UP001266305"/>
    </source>
</evidence>
<evidence type="ECO:0000256" key="1">
    <source>
        <dbReference type="ARBA" id="ARBA00022737"/>
    </source>
</evidence>
<dbReference type="InterPro" id="IPR018159">
    <property type="entry name" value="Spectrin/alpha-actinin"/>
</dbReference>
<keyword evidence="4" id="KW-1185">Reference proteome</keyword>
<comment type="caution">
    <text evidence="3">The sequence shown here is derived from an EMBL/GenBank/DDBJ whole genome shotgun (WGS) entry which is preliminary data.</text>
</comment>
<dbReference type="SMART" id="SM00150">
    <property type="entry name" value="SPEC"/>
    <property type="match status" value="2"/>
</dbReference>
<sequence length="260" mass="28266">MSAVLLVENHVLEVAEVRAQVREKRRAVESAPRAGGALQWRLSGLEAALQALEPRQAALLEEAALLAARFPTQAARLHQGAEELRAEWGALASAAQACGEAVAAAGRLQRFLHDLDAFLDWLVRAQEAAGGSEGPLPNSLEEADALLARHAALKEEVDQREEDYARIVAASEALLASDGAELGPGLALDEWLPHLELGWHKLLGLWEARREALVQAHIYQLFLRDLRQALAVLCNQVPARGLQFGEGGSEAMGDYRDRDM</sequence>
<keyword evidence="1" id="KW-0677">Repeat</keyword>